<proteinExistence type="predicted"/>
<dbReference type="EMBL" id="CAHIKZ030000408">
    <property type="protein sequence ID" value="CAE1172773.1"/>
    <property type="molecule type" value="Genomic_DNA"/>
</dbReference>
<protein>
    <submittedName>
        <fullName evidence="2">Uncharacterized protein</fullName>
    </submittedName>
</protein>
<keyword evidence="3" id="KW-1185">Reference proteome</keyword>
<keyword evidence="1" id="KW-0812">Transmembrane</keyword>
<keyword evidence="1" id="KW-0472">Membrane</keyword>
<comment type="caution">
    <text evidence="2">The sequence shown here is derived from an EMBL/GenBank/DDBJ whole genome shotgun (WGS) entry which is preliminary data.</text>
</comment>
<dbReference type="AlphaFoldDB" id="A0A812BAR4"/>
<feature type="transmembrane region" description="Helical" evidence="1">
    <location>
        <begin position="41"/>
        <end position="65"/>
    </location>
</feature>
<reference evidence="2" key="1">
    <citation type="submission" date="2021-01" db="EMBL/GenBank/DDBJ databases">
        <authorList>
            <person name="Li R."/>
            <person name="Bekaert M."/>
        </authorList>
    </citation>
    <scope>NUCLEOTIDE SEQUENCE</scope>
    <source>
        <strain evidence="2">Farmed</strain>
    </source>
</reference>
<name>A0A812BAR4_ACAPH</name>
<feature type="transmembrane region" description="Helical" evidence="1">
    <location>
        <begin position="12"/>
        <end position="29"/>
    </location>
</feature>
<sequence>MLWLMVSSPLLWVPSLSFYSFLLFIPLFQSPPLSSYIFSPLSLHLCPSTSSIFLSTSISLIYLSFSTPSPLYPHPSLHLYLSPPLSLSTSISLHLYLSPPLSLSTSISLHLYLSPPLSPHPFYIPLSLSSLSTYLPPLSTSISLSLSISSLFLPPSISLFHPPCSSSFSLSPSIPHCSAVELVIFRHNNSIFFFIVCDDVKMFRLQEDILTCFVQ</sequence>
<organism evidence="2 3">
    <name type="scientific">Acanthosepion pharaonis</name>
    <name type="common">Pharaoh cuttlefish</name>
    <name type="synonym">Sepia pharaonis</name>
    <dbReference type="NCBI Taxonomy" id="158019"/>
    <lineage>
        <taxon>Eukaryota</taxon>
        <taxon>Metazoa</taxon>
        <taxon>Spiralia</taxon>
        <taxon>Lophotrochozoa</taxon>
        <taxon>Mollusca</taxon>
        <taxon>Cephalopoda</taxon>
        <taxon>Coleoidea</taxon>
        <taxon>Decapodiformes</taxon>
        <taxon>Sepiida</taxon>
        <taxon>Sepiina</taxon>
        <taxon>Sepiidae</taxon>
        <taxon>Acanthosepion</taxon>
    </lineage>
</organism>
<accession>A0A812BAR4</accession>
<dbReference type="Proteomes" id="UP000597762">
    <property type="component" value="Unassembled WGS sequence"/>
</dbReference>
<gene>
    <name evidence="2" type="ORF">SPHA_12254</name>
</gene>
<evidence type="ECO:0000313" key="2">
    <source>
        <dbReference type="EMBL" id="CAE1172773.1"/>
    </source>
</evidence>
<evidence type="ECO:0000313" key="3">
    <source>
        <dbReference type="Proteomes" id="UP000597762"/>
    </source>
</evidence>
<evidence type="ECO:0000256" key="1">
    <source>
        <dbReference type="SAM" id="Phobius"/>
    </source>
</evidence>
<keyword evidence="1" id="KW-1133">Transmembrane helix</keyword>